<dbReference type="SUPFAM" id="SSF69754">
    <property type="entry name" value="Ribosome binding protein Y (YfiA homologue)"/>
    <property type="match status" value="1"/>
</dbReference>
<protein>
    <submittedName>
        <fullName evidence="1">Ribosomal subunit interface protein</fullName>
    </submittedName>
</protein>
<reference evidence="1" key="1">
    <citation type="submission" date="2022-08" db="EMBL/GenBank/DDBJ databases">
        <title>Genomic Encyclopedia of Type Strains, Phase III (KMG-III): the genomes of soil and plant-associated and newly described type strains.</title>
        <authorList>
            <person name="Whitman W."/>
        </authorList>
    </citation>
    <scope>NUCLEOTIDE SEQUENCE</scope>
    <source>
        <strain evidence="1">HMT 1</strain>
    </source>
</reference>
<dbReference type="InterPro" id="IPR003489">
    <property type="entry name" value="RHF/RaiA"/>
</dbReference>
<name>A0AAE3HNF9_9GAMM</name>
<dbReference type="NCBIfam" id="TIGR00741">
    <property type="entry name" value="yfiA"/>
    <property type="match status" value="1"/>
</dbReference>
<dbReference type="Pfam" id="PF02482">
    <property type="entry name" value="Ribosomal_S30AE"/>
    <property type="match status" value="1"/>
</dbReference>
<proteinExistence type="predicted"/>
<keyword evidence="2" id="KW-1185">Reference proteome</keyword>
<dbReference type="RefSeq" id="WP_259055651.1">
    <property type="nucleotide sequence ID" value="NZ_JANUCT010000011.1"/>
</dbReference>
<accession>A0AAE3HNF9</accession>
<dbReference type="InterPro" id="IPR036567">
    <property type="entry name" value="RHF-like"/>
</dbReference>
<dbReference type="Proteomes" id="UP001204445">
    <property type="component" value="Unassembled WGS sequence"/>
</dbReference>
<comment type="caution">
    <text evidence="1">The sequence shown here is derived from an EMBL/GenBank/DDBJ whole genome shotgun (WGS) entry which is preliminary data.</text>
</comment>
<evidence type="ECO:0000313" key="1">
    <source>
        <dbReference type="EMBL" id="MCS3903703.1"/>
    </source>
</evidence>
<gene>
    <name evidence="1" type="ORF">J2T55_001734</name>
</gene>
<dbReference type="EMBL" id="JANUCT010000011">
    <property type="protein sequence ID" value="MCS3903703.1"/>
    <property type="molecule type" value="Genomic_DNA"/>
</dbReference>
<evidence type="ECO:0000313" key="2">
    <source>
        <dbReference type="Proteomes" id="UP001204445"/>
    </source>
</evidence>
<organism evidence="1 2">
    <name type="scientific">Methylohalomonas lacus</name>
    <dbReference type="NCBI Taxonomy" id="398773"/>
    <lineage>
        <taxon>Bacteria</taxon>
        <taxon>Pseudomonadati</taxon>
        <taxon>Pseudomonadota</taxon>
        <taxon>Gammaproteobacteria</taxon>
        <taxon>Methylohalomonadales</taxon>
        <taxon>Methylohalomonadaceae</taxon>
        <taxon>Methylohalomonas</taxon>
    </lineage>
</organism>
<sequence length="112" mass="12753">MQIEWQYEHLDHSDALQEFAEKKLDKIDRRWGDRITRMRIFVSDINANKGGVDKHCTMEARVAGIDPVVAETTAADIYDAVKGAVDKLSHALEHAIDSRKEKRPDDQVPPLD</sequence>
<dbReference type="AlphaFoldDB" id="A0AAE3HNF9"/>
<dbReference type="Gene3D" id="3.30.160.100">
    <property type="entry name" value="Ribosome hibernation promotion factor-like"/>
    <property type="match status" value="1"/>
</dbReference>